<proteinExistence type="predicted"/>
<dbReference type="RefSeq" id="WP_353068649.1">
    <property type="nucleotide sequence ID" value="NZ_CP132932.1"/>
</dbReference>
<evidence type="ECO:0000256" key="1">
    <source>
        <dbReference type="SAM" id="SignalP"/>
    </source>
</evidence>
<accession>A0AAU7ZAG7</accession>
<feature type="chain" id="PRO_5043470706" evidence="1">
    <location>
        <begin position="19"/>
        <end position="118"/>
    </location>
</feature>
<gene>
    <name evidence="2" type="ORF">RBB75_15965</name>
</gene>
<sequence>MKVGLLAALLWSQATAFAATHTVFVVDKVVQGGKGTFYGVKTKALDGDYHSSPAVITEFIERCPAVSFTQSRPKADYILDTEPGSSTITDQQGTVRYTSSAKNLKNMAKDVCAFVSTH</sequence>
<feature type="signal peptide" evidence="1">
    <location>
        <begin position="1"/>
        <end position="18"/>
    </location>
</feature>
<evidence type="ECO:0000313" key="2">
    <source>
        <dbReference type="EMBL" id="XCB25922.1"/>
    </source>
</evidence>
<reference evidence="2" key="1">
    <citation type="submission" date="2023-08" db="EMBL/GenBank/DDBJ databases">
        <authorList>
            <person name="Messyasz A."/>
            <person name="Mannisto M.K."/>
            <person name="Kerkhof L.J."/>
            <person name="Haggblom M."/>
        </authorList>
    </citation>
    <scope>NUCLEOTIDE SEQUENCE</scope>
    <source>
        <strain evidence="2">M8UP23</strain>
    </source>
</reference>
<dbReference type="EMBL" id="CP132932">
    <property type="protein sequence ID" value="XCB25922.1"/>
    <property type="molecule type" value="Genomic_DNA"/>
</dbReference>
<reference evidence="2" key="2">
    <citation type="journal article" date="2024" name="Environ. Microbiol.">
        <title>Genome analysis and description of Tunturibacter gen. nov. expands the diversity of Terriglobia in tundra soils.</title>
        <authorList>
            <person name="Messyasz A."/>
            <person name="Mannisto M.K."/>
            <person name="Kerkhof L.J."/>
            <person name="Haggblom M.M."/>
        </authorList>
    </citation>
    <scope>NUCLEOTIDE SEQUENCE</scope>
    <source>
        <strain evidence="2">M8UP23</strain>
    </source>
</reference>
<dbReference type="KEGG" id="temp:RBB75_15965"/>
<organism evidence="2">
    <name type="scientific">Tunturiibacter empetritectus</name>
    <dbReference type="NCBI Taxonomy" id="3069691"/>
    <lineage>
        <taxon>Bacteria</taxon>
        <taxon>Pseudomonadati</taxon>
        <taxon>Acidobacteriota</taxon>
        <taxon>Terriglobia</taxon>
        <taxon>Terriglobales</taxon>
        <taxon>Acidobacteriaceae</taxon>
        <taxon>Tunturiibacter</taxon>
    </lineage>
</organism>
<protein>
    <submittedName>
        <fullName evidence="2">Uncharacterized protein</fullName>
    </submittedName>
</protein>
<name>A0AAU7ZAG7_9BACT</name>
<keyword evidence="1" id="KW-0732">Signal</keyword>
<dbReference type="AlphaFoldDB" id="A0AAU7ZAG7"/>